<feature type="chain" id="PRO_5011558703" description="30S ribosomal protein S10" evidence="3">
    <location>
        <begin position="25"/>
        <end position="213"/>
    </location>
</feature>
<reference evidence="4 5" key="1">
    <citation type="submission" date="2016-10" db="EMBL/GenBank/DDBJ databases">
        <authorList>
            <person name="de Groot N.N."/>
        </authorList>
    </citation>
    <scope>NUCLEOTIDE SEQUENCE [LARGE SCALE GENOMIC DNA]</scope>
    <source>
        <strain evidence="4 5">DSM 19033</strain>
    </source>
</reference>
<dbReference type="AlphaFoldDB" id="A0A1H3YSU8"/>
<protein>
    <recommendedName>
        <fullName evidence="6">30S ribosomal protein S10</fullName>
    </recommendedName>
</protein>
<keyword evidence="2" id="KW-0812">Transmembrane</keyword>
<keyword evidence="3" id="KW-0732">Signal</keyword>
<keyword evidence="2" id="KW-0472">Membrane</keyword>
<sequence length="213" mass="23892">MNKIILPVLTFLLISLSVASQVKAPDTAAADSSRTIANTDFSLRGQYQSLLSKSKTYYGFKLVNPGRLSAFYKSVTDSIRKERAGSKASQGRIREQAKTIDTLNSLIKTNEGALASSNQKLDDITFLGISFSKSAYNTIVWSIIIVLALGLVFVISRSAKNIHEAKYRTELYEEVSKEYQTYKTKSNEKEKKLARELQDERNKLEDYKNKGLS</sequence>
<evidence type="ECO:0000256" key="3">
    <source>
        <dbReference type="SAM" id="SignalP"/>
    </source>
</evidence>
<evidence type="ECO:0000313" key="4">
    <source>
        <dbReference type="EMBL" id="SEA14487.1"/>
    </source>
</evidence>
<gene>
    <name evidence="4" type="ORF">SAMN05443550_102113</name>
</gene>
<feature type="signal peptide" evidence="3">
    <location>
        <begin position="1"/>
        <end position="24"/>
    </location>
</feature>
<keyword evidence="2" id="KW-1133">Transmembrane helix</keyword>
<dbReference type="STRING" id="425514.SAMN05443550_102113"/>
<evidence type="ECO:0008006" key="6">
    <source>
        <dbReference type="Google" id="ProtNLM"/>
    </source>
</evidence>
<evidence type="ECO:0000313" key="5">
    <source>
        <dbReference type="Proteomes" id="UP000198850"/>
    </source>
</evidence>
<dbReference type="OrthoDB" id="981213at2"/>
<keyword evidence="1" id="KW-0175">Coiled coil</keyword>
<keyword evidence="5" id="KW-1185">Reference proteome</keyword>
<dbReference type="RefSeq" id="WP_090555293.1">
    <property type="nucleotide sequence ID" value="NZ_FNRA01000002.1"/>
</dbReference>
<dbReference type="Proteomes" id="UP000198850">
    <property type="component" value="Unassembled WGS sequence"/>
</dbReference>
<dbReference type="EMBL" id="FNRA01000002">
    <property type="protein sequence ID" value="SEA14487.1"/>
    <property type="molecule type" value="Genomic_DNA"/>
</dbReference>
<feature type="coiled-coil region" evidence="1">
    <location>
        <begin position="172"/>
        <end position="210"/>
    </location>
</feature>
<evidence type="ECO:0000256" key="1">
    <source>
        <dbReference type="SAM" id="Coils"/>
    </source>
</evidence>
<accession>A0A1H3YSU8</accession>
<name>A0A1H3YSU8_9SPHI</name>
<organism evidence="4 5">
    <name type="scientific">Pedobacter hartonius</name>
    <dbReference type="NCBI Taxonomy" id="425514"/>
    <lineage>
        <taxon>Bacteria</taxon>
        <taxon>Pseudomonadati</taxon>
        <taxon>Bacteroidota</taxon>
        <taxon>Sphingobacteriia</taxon>
        <taxon>Sphingobacteriales</taxon>
        <taxon>Sphingobacteriaceae</taxon>
        <taxon>Pedobacter</taxon>
    </lineage>
</organism>
<proteinExistence type="predicted"/>
<evidence type="ECO:0000256" key="2">
    <source>
        <dbReference type="SAM" id="Phobius"/>
    </source>
</evidence>
<feature type="transmembrane region" description="Helical" evidence="2">
    <location>
        <begin position="139"/>
        <end position="159"/>
    </location>
</feature>